<feature type="transmembrane region" description="Helical" evidence="1">
    <location>
        <begin position="38"/>
        <end position="60"/>
    </location>
</feature>
<keyword evidence="1" id="KW-0472">Membrane</keyword>
<evidence type="ECO:0000313" key="2">
    <source>
        <dbReference type="EMBL" id="TDR55776.1"/>
    </source>
</evidence>
<feature type="transmembrane region" description="Helical" evidence="1">
    <location>
        <begin position="72"/>
        <end position="91"/>
    </location>
</feature>
<protein>
    <submittedName>
        <fullName evidence="2">Uncharacterized protein</fullName>
    </submittedName>
</protein>
<gene>
    <name evidence="2" type="ORF">DFP96_101720</name>
</gene>
<comment type="caution">
    <text evidence="2">The sequence shown here is derived from an EMBL/GenBank/DDBJ whole genome shotgun (WGS) entry which is preliminary data.</text>
</comment>
<evidence type="ECO:0000256" key="1">
    <source>
        <dbReference type="SAM" id="Phobius"/>
    </source>
</evidence>
<feature type="transmembrane region" description="Helical" evidence="1">
    <location>
        <begin position="9"/>
        <end position="32"/>
    </location>
</feature>
<evidence type="ECO:0000313" key="3">
    <source>
        <dbReference type="Proteomes" id="UP000295558"/>
    </source>
</evidence>
<reference evidence="2 3" key="1">
    <citation type="submission" date="2019-03" db="EMBL/GenBank/DDBJ databases">
        <title>Genomic Encyclopedia of Type Strains, Phase III (KMG-III): the genomes of soil and plant-associated and newly described type strains.</title>
        <authorList>
            <person name="Whitman W."/>
        </authorList>
    </citation>
    <scope>NUCLEOTIDE SEQUENCE [LARGE SCALE GENOMIC DNA]</scope>
    <source>
        <strain evidence="2 3">CECT 7972</strain>
    </source>
</reference>
<proteinExistence type="predicted"/>
<keyword evidence="1" id="KW-1133">Transmembrane helix</keyword>
<keyword evidence="1" id="KW-0812">Transmembrane</keyword>
<keyword evidence="3" id="KW-1185">Reference proteome</keyword>
<organism evidence="2 3">
    <name type="scientific">Listeria rocourtiae</name>
    <dbReference type="NCBI Taxonomy" id="647910"/>
    <lineage>
        <taxon>Bacteria</taxon>
        <taxon>Bacillati</taxon>
        <taxon>Bacillota</taxon>
        <taxon>Bacilli</taxon>
        <taxon>Bacillales</taxon>
        <taxon>Listeriaceae</taxon>
        <taxon>Listeria</taxon>
    </lineage>
</organism>
<accession>A0A4V3DQD6</accession>
<dbReference type="Proteomes" id="UP000295558">
    <property type="component" value="Unassembled WGS sequence"/>
</dbReference>
<feature type="transmembrane region" description="Helical" evidence="1">
    <location>
        <begin position="97"/>
        <end position="120"/>
    </location>
</feature>
<sequence length="135" mass="14604">MGECIVRFIFAYLTVFILGIFSVIGMEAIMYGEITYQLVFAAILFAAPLILVGTTVAEMFYGFSKNATAKRFILWGFLFGVVATVVITSILQLISLIMIILTSLIGGLMGAVLAWIFFVIRGGQKASGKAATTNN</sequence>
<dbReference type="AlphaFoldDB" id="A0A4V3DQD6"/>
<dbReference type="EMBL" id="SNZK01000001">
    <property type="protein sequence ID" value="TDR55776.1"/>
    <property type="molecule type" value="Genomic_DNA"/>
</dbReference>
<name>A0A4V3DQD6_9LIST</name>